<keyword evidence="3" id="KW-1185">Reference proteome</keyword>
<name>V6KQ81_STRRC</name>
<dbReference type="STRING" id="1352936.M878_10085"/>
<reference evidence="2 3" key="1">
    <citation type="journal article" date="2014" name="Genome Announc.">
        <title>Draft Genome Sequence of Streptomyces roseochromogenes subsp. oscitans DS 12.976, Producer of the Aminocoumarin Antibiotic Clorobiocin.</title>
        <authorList>
            <person name="Ruckert C."/>
            <person name="Kalinowski J."/>
            <person name="Heide L."/>
            <person name="Apel A.K."/>
        </authorList>
    </citation>
    <scope>NUCLEOTIDE SEQUENCE [LARGE SCALE GENOMIC DNA]</scope>
    <source>
        <strain evidence="2 3">DS 12.976</strain>
    </source>
</reference>
<proteinExistence type="predicted"/>
<gene>
    <name evidence="2" type="ORF">M878_10085</name>
</gene>
<dbReference type="AlphaFoldDB" id="V6KQ81"/>
<feature type="region of interest" description="Disordered" evidence="1">
    <location>
        <begin position="1"/>
        <end position="23"/>
    </location>
</feature>
<comment type="caution">
    <text evidence="2">The sequence shown here is derived from an EMBL/GenBank/DDBJ whole genome shotgun (WGS) entry which is preliminary data.</text>
</comment>
<dbReference type="Proteomes" id="UP000017984">
    <property type="component" value="Chromosome"/>
</dbReference>
<dbReference type="HOGENOM" id="CLU_2792343_0_0_11"/>
<feature type="compositionally biased region" description="Polar residues" evidence="1">
    <location>
        <begin position="1"/>
        <end position="10"/>
    </location>
</feature>
<dbReference type="EMBL" id="AWQX01000081">
    <property type="protein sequence ID" value="EST34335.1"/>
    <property type="molecule type" value="Genomic_DNA"/>
</dbReference>
<evidence type="ECO:0000313" key="3">
    <source>
        <dbReference type="Proteomes" id="UP000017984"/>
    </source>
</evidence>
<dbReference type="PATRIC" id="fig|1352936.5.peg.2148"/>
<evidence type="ECO:0000313" key="2">
    <source>
        <dbReference type="EMBL" id="EST34335.1"/>
    </source>
</evidence>
<evidence type="ECO:0000256" key="1">
    <source>
        <dbReference type="SAM" id="MobiDB-lite"/>
    </source>
</evidence>
<evidence type="ECO:0008006" key="4">
    <source>
        <dbReference type="Google" id="ProtNLM"/>
    </source>
</evidence>
<organism evidence="2 3">
    <name type="scientific">Streptomyces roseochromogenus subsp. oscitans DS 12.976</name>
    <dbReference type="NCBI Taxonomy" id="1352936"/>
    <lineage>
        <taxon>Bacteria</taxon>
        <taxon>Bacillati</taxon>
        <taxon>Actinomycetota</taxon>
        <taxon>Actinomycetes</taxon>
        <taxon>Kitasatosporales</taxon>
        <taxon>Streptomycetaceae</taxon>
        <taxon>Streptomyces</taxon>
    </lineage>
</organism>
<protein>
    <recommendedName>
        <fullName evidence="4">Thioesterase</fullName>
    </recommendedName>
</protein>
<dbReference type="RefSeq" id="WP_023545993.1">
    <property type="nucleotide sequence ID" value="NZ_CM002285.1"/>
</dbReference>
<sequence length="68" mass="7394">MTTAIGTPDSQMPGEGHWFHPVEPAPDTSIRLFPLPHAGSGAIIHRDWERLLPPDIAPRTVTPPGRPP</sequence>
<accession>V6KQ81</accession>